<reference evidence="2 3" key="1">
    <citation type="journal article" date="2023" name="Commun. Biol.">
        <title>Genome analysis of Parmales, the sister group of diatoms, reveals the evolutionary specialization of diatoms from phago-mixotrophs to photoautotrophs.</title>
        <authorList>
            <person name="Ban H."/>
            <person name="Sato S."/>
            <person name="Yoshikawa S."/>
            <person name="Yamada K."/>
            <person name="Nakamura Y."/>
            <person name="Ichinomiya M."/>
            <person name="Sato N."/>
            <person name="Blanc-Mathieu R."/>
            <person name="Endo H."/>
            <person name="Kuwata A."/>
            <person name="Ogata H."/>
        </authorList>
    </citation>
    <scope>NUCLEOTIDE SEQUENCE [LARGE SCALE GENOMIC DNA]</scope>
</reference>
<feature type="region of interest" description="Disordered" evidence="1">
    <location>
        <begin position="338"/>
        <end position="398"/>
    </location>
</feature>
<feature type="region of interest" description="Disordered" evidence="1">
    <location>
        <begin position="153"/>
        <end position="189"/>
    </location>
</feature>
<protein>
    <submittedName>
        <fullName evidence="2">Uncharacterized protein</fullName>
    </submittedName>
</protein>
<comment type="caution">
    <text evidence="2">The sequence shown here is derived from an EMBL/GenBank/DDBJ whole genome shotgun (WGS) entry which is preliminary data.</text>
</comment>
<proteinExistence type="predicted"/>
<keyword evidence="3" id="KW-1185">Reference proteome</keyword>
<organism evidence="2 3">
    <name type="scientific">Tetraparma gracilis</name>
    <dbReference type="NCBI Taxonomy" id="2962635"/>
    <lineage>
        <taxon>Eukaryota</taxon>
        <taxon>Sar</taxon>
        <taxon>Stramenopiles</taxon>
        <taxon>Ochrophyta</taxon>
        <taxon>Bolidophyceae</taxon>
        <taxon>Parmales</taxon>
        <taxon>Triparmaceae</taxon>
        <taxon>Tetraparma</taxon>
    </lineage>
</organism>
<feature type="compositionally biased region" description="Low complexity" evidence="1">
    <location>
        <begin position="63"/>
        <end position="75"/>
    </location>
</feature>
<dbReference type="EMBL" id="BRYB01003177">
    <property type="protein sequence ID" value="GMI32078.1"/>
    <property type="molecule type" value="Genomic_DNA"/>
</dbReference>
<sequence length="699" mass="74997">MYRYSRYSPLQLRSLSEKGHVGGRDCVGPGTRVPLVADASARTVNLILSLICDALGGNPPPASSSSSSSSTSMMMKNFSPASSPTHNFAGRGPSSSFDVNPALDSPQHPPRPNGDDPLSPPLTALSLADGGFALGEESADSISMIELSNYIPPADQLPPGGRRAFGPSDAYEGKAASAQRLSSEDGDPCHRRFGRYLPATSELPARSSTLEMLMEGDWSWHSDASGPGLKAYDEREGGNLCGFLQLAADSRASSPEATRALRVLEECHSPPPSSPPIPFDPASPFAHFSEPLSVPFPERLTQWATLLSAGRMLQANLRHLLSHVAARRKLMEEAGRELERRRARGDAGGPELDDAEVEERPDPLCLATVGAPASDPVKPAAGSAFTSPPSSEPYFDQSDPSLQAAIFNSLEEAAAAGDDPLSNGLLPRPSDFDPARNPENVNAVIDEAHSTLRWMMYIPNSRSHNEDGSPKTKQAAPSVSDILGLPPTASAVSPKTPRSRAGAAKQLAIDSIRDQAFLTLSEGFSLFYPSVLHRICLLKELMYSDHFSDGPAVQADACQRPRVFHPELRRVLARDLCRDEYVSGVVDFAWNEAENCHYRGGSETPPISIISGVDYESKALSAVLWTPSEVREIIAKLLVCCTNEVSAVLSSFPSLLNGAADFDLSFEFEPSAAASEPSDEQHLTADLTLLLSLQHHVMQ</sequence>
<feature type="region of interest" description="Disordered" evidence="1">
    <location>
        <begin position="58"/>
        <end position="124"/>
    </location>
</feature>
<accession>A0ABQ6MTK9</accession>
<evidence type="ECO:0000313" key="2">
    <source>
        <dbReference type="EMBL" id="GMI32078.1"/>
    </source>
</evidence>
<gene>
    <name evidence="2" type="ORF">TeGR_g2709</name>
</gene>
<dbReference type="Proteomes" id="UP001165060">
    <property type="component" value="Unassembled WGS sequence"/>
</dbReference>
<name>A0ABQ6MTK9_9STRA</name>
<feature type="compositionally biased region" description="Low complexity" evidence="1">
    <location>
        <begin position="115"/>
        <end position="124"/>
    </location>
</feature>
<evidence type="ECO:0000256" key="1">
    <source>
        <dbReference type="SAM" id="MobiDB-lite"/>
    </source>
</evidence>
<evidence type="ECO:0000313" key="3">
    <source>
        <dbReference type="Proteomes" id="UP001165060"/>
    </source>
</evidence>